<name>A0A2T2YCF9_9BACT</name>
<evidence type="ECO:0000256" key="1">
    <source>
        <dbReference type="SAM" id="MobiDB-lite"/>
    </source>
</evidence>
<feature type="compositionally biased region" description="Low complexity" evidence="1">
    <location>
        <begin position="229"/>
        <end position="242"/>
    </location>
</feature>
<proteinExistence type="predicted"/>
<keyword evidence="3" id="KW-1185">Reference proteome</keyword>
<dbReference type="Proteomes" id="UP000240357">
    <property type="component" value="Unassembled WGS sequence"/>
</dbReference>
<reference evidence="2 3" key="1">
    <citation type="submission" date="2018-03" db="EMBL/GenBank/DDBJ databases">
        <title>Adhaeribacter sp. HMF7605 Genome sequencing and assembly.</title>
        <authorList>
            <person name="Kang H."/>
            <person name="Kang J."/>
            <person name="Cha I."/>
            <person name="Kim H."/>
            <person name="Joh K."/>
        </authorList>
    </citation>
    <scope>NUCLEOTIDE SEQUENCE [LARGE SCALE GENOMIC DNA]</scope>
    <source>
        <strain evidence="2 3">HMF7605</strain>
    </source>
</reference>
<gene>
    <name evidence="2" type="ORF">AHMF7605_06545</name>
</gene>
<dbReference type="AlphaFoldDB" id="A0A2T2YCF9"/>
<feature type="region of interest" description="Disordered" evidence="1">
    <location>
        <begin position="138"/>
        <end position="254"/>
    </location>
</feature>
<evidence type="ECO:0000313" key="2">
    <source>
        <dbReference type="EMBL" id="PSR53211.1"/>
    </source>
</evidence>
<evidence type="ECO:0008006" key="4">
    <source>
        <dbReference type="Google" id="ProtNLM"/>
    </source>
</evidence>
<evidence type="ECO:0000313" key="3">
    <source>
        <dbReference type="Proteomes" id="UP000240357"/>
    </source>
</evidence>
<feature type="compositionally biased region" description="Polar residues" evidence="1">
    <location>
        <begin position="202"/>
        <end position="218"/>
    </location>
</feature>
<sequence length="454" mass="50808">MSSEQFDKKIKSKLEEVQPPYREQAWKNFKSLLPAPWYVALFQQYGSWLYSAVGTVAIVTTSYLYYQENKENKQLHAKISTLQSQIAQSETTSTLPSAKIPWDTVPAVPPKQPAQLVQTEIQEVPAVERLDIKTKAKANRFSPLAPSNQTTDKGKLIGNATKRISAPKITPNKVAESFGPAKSNQGSAVKGNAEITVPAATDSIQTPALDGTTVTQQKDPAVLPKSPPDSSATTAKTDSTHSPPAPETIKPEKSSRISLVQARVGLHSDFNGFRKVAVGPVFEVFLGRNISLNAGLLFSSPEERRLPLPRDFNMATGRRFEDQYRKHIPRNDRLQGIVVNTSVVQLPLTFHYYVPVNERLSFMALAGTQLNVSVYQTVEFRSFFAGEEQLNKFETRYKTQTFNNLYYGVGLQYKFGRLVGQLNPYLQTFYREPDYFNQSKKFGLNAALKFNLKK</sequence>
<comment type="caution">
    <text evidence="2">The sequence shown here is derived from an EMBL/GenBank/DDBJ whole genome shotgun (WGS) entry which is preliminary data.</text>
</comment>
<accession>A0A2T2YCF9</accession>
<dbReference type="OrthoDB" id="921184at2"/>
<dbReference type="EMBL" id="PYFT01000001">
    <property type="protein sequence ID" value="PSR53211.1"/>
    <property type="molecule type" value="Genomic_DNA"/>
</dbReference>
<organism evidence="2 3">
    <name type="scientific">Adhaeribacter arboris</name>
    <dbReference type="NCBI Taxonomy" id="2072846"/>
    <lineage>
        <taxon>Bacteria</taxon>
        <taxon>Pseudomonadati</taxon>
        <taxon>Bacteroidota</taxon>
        <taxon>Cytophagia</taxon>
        <taxon>Cytophagales</taxon>
        <taxon>Hymenobacteraceae</taxon>
        <taxon>Adhaeribacter</taxon>
    </lineage>
</organism>
<protein>
    <recommendedName>
        <fullName evidence="4">Outer membrane protein beta-barrel domain-containing protein</fullName>
    </recommendedName>
</protein>
<dbReference type="RefSeq" id="WP_106927611.1">
    <property type="nucleotide sequence ID" value="NZ_PYFT01000001.1"/>
</dbReference>